<evidence type="ECO:0000313" key="10">
    <source>
        <dbReference type="Proteomes" id="UP000681720"/>
    </source>
</evidence>
<evidence type="ECO:0000256" key="6">
    <source>
        <dbReference type="ARBA" id="ARBA00022989"/>
    </source>
</evidence>
<keyword evidence="3" id="KW-0813">Transport</keyword>
<reference evidence="9" key="1">
    <citation type="submission" date="2021-02" db="EMBL/GenBank/DDBJ databases">
        <authorList>
            <person name="Nowell W R."/>
        </authorList>
    </citation>
    <scope>NUCLEOTIDE SEQUENCE</scope>
</reference>
<accession>A0A8S3C354</accession>
<feature type="non-terminal residue" evidence="9">
    <location>
        <position position="269"/>
    </location>
</feature>
<dbReference type="PANTHER" id="PTHR10778:SF10">
    <property type="entry name" value="SOLUTE CARRIER FAMILY 35 MEMBER B1"/>
    <property type="match status" value="1"/>
</dbReference>
<dbReference type="Proteomes" id="UP000681720">
    <property type="component" value="Unassembled WGS sequence"/>
</dbReference>
<feature type="transmembrane region" description="Helical" evidence="8">
    <location>
        <begin position="12"/>
        <end position="34"/>
    </location>
</feature>
<evidence type="ECO:0000256" key="7">
    <source>
        <dbReference type="ARBA" id="ARBA00023136"/>
    </source>
</evidence>
<keyword evidence="4 8" id="KW-0812">Transmembrane</keyword>
<keyword evidence="7 8" id="KW-0472">Membrane</keyword>
<evidence type="ECO:0000256" key="8">
    <source>
        <dbReference type="SAM" id="Phobius"/>
    </source>
</evidence>
<dbReference type="GO" id="GO:0005459">
    <property type="term" value="F:UDP-galactose transmembrane transporter activity"/>
    <property type="evidence" value="ECO:0007669"/>
    <property type="project" value="TreeGrafter"/>
</dbReference>
<comment type="similarity">
    <text evidence="2">Belongs to the nucleotide-sugar transporter family. SLC35B subfamily.</text>
</comment>
<keyword evidence="6 8" id="KW-1133">Transmembrane helix</keyword>
<feature type="transmembrane region" description="Helical" evidence="8">
    <location>
        <begin position="55"/>
        <end position="79"/>
    </location>
</feature>
<evidence type="ECO:0000256" key="5">
    <source>
        <dbReference type="ARBA" id="ARBA00022824"/>
    </source>
</evidence>
<dbReference type="InterPro" id="IPR037185">
    <property type="entry name" value="EmrE-like"/>
</dbReference>
<dbReference type="AlphaFoldDB" id="A0A8S3C354"/>
<organism evidence="9 10">
    <name type="scientific">Rotaria magnacalcarata</name>
    <dbReference type="NCBI Taxonomy" id="392030"/>
    <lineage>
        <taxon>Eukaryota</taxon>
        <taxon>Metazoa</taxon>
        <taxon>Spiralia</taxon>
        <taxon>Gnathifera</taxon>
        <taxon>Rotifera</taxon>
        <taxon>Eurotatoria</taxon>
        <taxon>Bdelloidea</taxon>
        <taxon>Philodinida</taxon>
        <taxon>Philodinidae</taxon>
        <taxon>Rotaria</taxon>
    </lineage>
</organism>
<proteinExistence type="inferred from homology"/>
<dbReference type="SUPFAM" id="SSF51905">
    <property type="entry name" value="FAD/NAD(P)-binding domain"/>
    <property type="match status" value="1"/>
</dbReference>
<dbReference type="GO" id="GO:0005789">
    <property type="term" value="C:endoplasmic reticulum membrane"/>
    <property type="evidence" value="ECO:0007669"/>
    <property type="project" value="UniProtKB-SubCell"/>
</dbReference>
<dbReference type="GO" id="GO:0000139">
    <property type="term" value="C:Golgi membrane"/>
    <property type="evidence" value="ECO:0007669"/>
    <property type="project" value="TreeGrafter"/>
</dbReference>
<comment type="caution">
    <text evidence="9">The sequence shown here is derived from an EMBL/GenBank/DDBJ whole genome shotgun (WGS) entry which is preliminary data.</text>
</comment>
<comment type="subcellular location">
    <subcellularLocation>
        <location evidence="1">Endoplasmic reticulum membrane</location>
        <topology evidence="1">Multi-pass membrane protein</topology>
    </subcellularLocation>
</comment>
<dbReference type="InterPro" id="IPR013657">
    <property type="entry name" value="SCL35B1-4/HUT1"/>
</dbReference>
<protein>
    <submittedName>
        <fullName evidence="9">Uncharacterized protein</fullName>
    </submittedName>
</protein>
<name>A0A8S3C354_9BILA</name>
<evidence type="ECO:0000256" key="4">
    <source>
        <dbReference type="ARBA" id="ARBA00022692"/>
    </source>
</evidence>
<dbReference type="EMBL" id="CAJOBJ010171040">
    <property type="protein sequence ID" value="CAF4883181.1"/>
    <property type="molecule type" value="Genomic_DNA"/>
</dbReference>
<dbReference type="GO" id="GO:0005460">
    <property type="term" value="F:UDP-glucose transmembrane transporter activity"/>
    <property type="evidence" value="ECO:0007669"/>
    <property type="project" value="TreeGrafter"/>
</dbReference>
<gene>
    <name evidence="9" type="ORF">GIL414_LOCUS50952</name>
</gene>
<evidence type="ECO:0000256" key="3">
    <source>
        <dbReference type="ARBA" id="ARBA00022448"/>
    </source>
</evidence>
<evidence type="ECO:0000313" key="9">
    <source>
        <dbReference type="EMBL" id="CAF4883181.1"/>
    </source>
</evidence>
<evidence type="ECO:0000256" key="1">
    <source>
        <dbReference type="ARBA" id="ARBA00004477"/>
    </source>
</evidence>
<keyword evidence="5" id="KW-0256">Endoplasmic reticulum</keyword>
<dbReference type="InterPro" id="IPR036188">
    <property type="entry name" value="FAD/NAD-bd_sf"/>
</dbReference>
<dbReference type="Pfam" id="PF08449">
    <property type="entry name" value="UAA"/>
    <property type="match status" value="1"/>
</dbReference>
<sequence>MYKEPKETTKIVQAGEIFGIGEFLLFVSLVFDGLTGGIQDKIRDKHKVQAYHMMFAMNTWSCLWASIGIIATGEFYSLIEFLKTYPYVISNIFLLGITGAVGQNFIFLTIECFGPLTCSIFTTTRKFFTILCSILIFGNPITFRQMCGTVLVFLGLFLEQLQNETDGESTLHCKKKRVLNRQEMNSVFHIIVRRLSTQQNHYKLVIIGAGCGGLACAAKLAKKLPKDSIAIIDKNDTHIYQPGWTLVGAGLKTAEELEKPQSQFIPQNT</sequence>
<dbReference type="Gene3D" id="3.50.50.100">
    <property type="match status" value="1"/>
</dbReference>
<evidence type="ECO:0000256" key="2">
    <source>
        <dbReference type="ARBA" id="ARBA00010694"/>
    </source>
</evidence>
<dbReference type="SUPFAM" id="SSF103481">
    <property type="entry name" value="Multidrug resistance efflux transporter EmrE"/>
    <property type="match status" value="1"/>
</dbReference>
<dbReference type="PANTHER" id="PTHR10778">
    <property type="entry name" value="SOLUTE CARRIER FAMILY 35 MEMBER B"/>
    <property type="match status" value="1"/>
</dbReference>
<dbReference type="Pfam" id="PF13450">
    <property type="entry name" value="NAD_binding_8"/>
    <property type="match status" value="1"/>
</dbReference>
<feature type="transmembrane region" description="Helical" evidence="8">
    <location>
        <begin position="85"/>
        <end position="107"/>
    </location>
</feature>
<feature type="transmembrane region" description="Helical" evidence="8">
    <location>
        <begin position="127"/>
        <end position="158"/>
    </location>
</feature>